<dbReference type="eggNOG" id="COG0500">
    <property type="taxonomic scope" value="Bacteria"/>
</dbReference>
<dbReference type="HOGENOM" id="CLU_067698_2_0_4"/>
<accession>F5Y4G4</accession>
<dbReference type="InterPro" id="IPR029063">
    <property type="entry name" value="SAM-dependent_MTases_sf"/>
</dbReference>
<name>F5Y4G4_RAMTT</name>
<dbReference type="PANTHER" id="PTHR20974">
    <property type="entry name" value="UPF0585 PROTEIN CG18661"/>
    <property type="match status" value="1"/>
</dbReference>
<sequence>MTGLPHSAAADRNKQPILDALLQVLPARGTALEIASGTGQHAAWFAAALPGWSWQPTDADPDMLPVIAGWTAQAGVGNVHPPLLLDVMAPQWPPLAQRFDAIYCANLLHIAPWPTCAALMQGCARHLAPHGVLVTYGPYLEDDVVTAPGNLAFDESLRARDPAWGIRRLEDVRREAQRAGLDLRQRHALPANNLLLVFGFQG</sequence>
<dbReference type="Proteomes" id="UP000008385">
    <property type="component" value="Chromosome"/>
</dbReference>
<dbReference type="KEGG" id="rta:Rta_27090"/>
<reference evidence="2" key="1">
    <citation type="submission" date="2006-01" db="EMBL/GenBank/DDBJ databases">
        <title>Genome of the cyst-dividing bacterium Ramlibacter tataouinensis.</title>
        <authorList>
            <person name="Barakat M."/>
            <person name="Ortet P."/>
            <person name="De Luca G."/>
            <person name="Jourlin-Castelli C."/>
            <person name="Ansaldi M."/>
            <person name="Py B."/>
            <person name="Fichant G."/>
            <person name="Coutinho P."/>
            <person name="Voulhoux R."/>
            <person name="Bastien O."/>
            <person name="Roy S."/>
            <person name="Marechal E."/>
            <person name="Henrissat B."/>
            <person name="Quentin Y."/>
            <person name="Noirot P."/>
            <person name="Filloux A."/>
            <person name="Mejean V."/>
            <person name="DuBow M."/>
            <person name="Barras F."/>
            <person name="Heulin T."/>
        </authorList>
    </citation>
    <scope>NUCLEOTIDE SEQUENCE [LARGE SCALE GENOMIC DNA]</scope>
    <source>
        <strain evidence="2">ATCC BAA-407 / DSM 14655 / LMG 21543 / TTB310</strain>
    </source>
</reference>
<dbReference type="Pfam" id="PF06080">
    <property type="entry name" value="DUF938"/>
    <property type="match status" value="1"/>
</dbReference>
<dbReference type="AlphaFoldDB" id="F5Y4G4"/>
<dbReference type="Gene3D" id="3.40.50.150">
    <property type="entry name" value="Vaccinia Virus protein VP39"/>
    <property type="match status" value="1"/>
</dbReference>
<dbReference type="EMBL" id="CP000245">
    <property type="protein sequence ID" value="AEG93811.1"/>
    <property type="molecule type" value="Genomic_DNA"/>
</dbReference>
<dbReference type="OrthoDB" id="9342562at2"/>
<protein>
    <recommendedName>
        <fullName evidence="3">SAM-dependent methyltransferase</fullName>
    </recommendedName>
</protein>
<organism evidence="1 2">
    <name type="scientific">Ramlibacter tataouinensis (strain ATCC BAA-407 / DSM 14655 / LMG 21543 / TTB310)</name>
    <dbReference type="NCBI Taxonomy" id="365046"/>
    <lineage>
        <taxon>Bacteria</taxon>
        <taxon>Pseudomonadati</taxon>
        <taxon>Pseudomonadota</taxon>
        <taxon>Betaproteobacteria</taxon>
        <taxon>Burkholderiales</taxon>
        <taxon>Comamonadaceae</taxon>
        <taxon>Ramlibacter</taxon>
    </lineage>
</organism>
<evidence type="ECO:0000313" key="2">
    <source>
        <dbReference type="Proteomes" id="UP000008385"/>
    </source>
</evidence>
<dbReference type="STRING" id="365046.Rta_27090"/>
<gene>
    <name evidence="1" type="ordered locus">Rta_27090</name>
</gene>
<dbReference type="PANTHER" id="PTHR20974:SF0">
    <property type="entry name" value="UPF0585 PROTEIN CG18661"/>
    <property type="match status" value="1"/>
</dbReference>
<dbReference type="SUPFAM" id="SSF53335">
    <property type="entry name" value="S-adenosyl-L-methionine-dependent methyltransferases"/>
    <property type="match status" value="1"/>
</dbReference>
<dbReference type="PATRIC" id="fig|365046.3.peg.2769"/>
<evidence type="ECO:0008006" key="3">
    <source>
        <dbReference type="Google" id="ProtNLM"/>
    </source>
</evidence>
<dbReference type="RefSeq" id="WP_013902042.1">
    <property type="nucleotide sequence ID" value="NC_015677.1"/>
</dbReference>
<keyword evidence="2" id="KW-1185">Reference proteome</keyword>
<evidence type="ECO:0000313" key="1">
    <source>
        <dbReference type="EMBL" id="AEG93811.1"/>
    </source>
</evidence>
<proteinExistence type="predicted"/>
<dbReference type="CDD" id="cd02440">
    <property type="entry name" value="AdoMet_MTases"/>
    <property type="match status" value="1"/>
</dbReference>
<reference evidence="1 2" key="2">
    <citation type="journal article" date="2011" name="PLoS ONE">
        <title>The Cyst-Dividing Bacterium Ramlibacter tataouinensis TTB310 Genome Reveals a Well-Stocked Toolbox for Adaptation to a Desert Environment.</title>
        <authorList>
            <person name="De Luca G."/>
            <person name="Barakat M."/>
            <person name="Ortet P."/>
            <person name="Fochesato S."/>
            <person name="Jourlin-Castelli C."/>
            <person name="Ansaldi M."/>
            <person name="Py B."/>
            <person name="Fichant G."/>
            <person name="Coutinho P.M."/>
            <person name="Voulhoux R."/>
            <person name="Bastien O."/>
            <person name="Marechal E."/>
            <person name="Henrissat B."/>
            <person name="Quentin Y."/>
            <person name="Noirot P."/>
            <person name="Filloux A."/>
            <person name="Mejean V."/>
            <person name="Dubow M.S."/>
            <person name="Barras F."/>
            <person name="Barbe V."/>
            <person name="Weissenbach J."/>
            <person name="Mihalcescu I."/>
            <person name="Vermeglio A."/>
            <person name="Achouak W."/>
            <person name="Heulin T."/>
        </authorList>
    </citation>
    <scope>NUCLEOTIDE SEQUENCE [LARGE SCALE GENOMIC DNA]</scope>
    <source>
        <strain evidence="2">ATCC BAA-407 / DSM 14655 / LMG 21543 / TTB310</strain>
    </source>
</reference>
<dbReference type="InterPro" id="IPR010342">
    <property type="entry name" value="DUF938"/>
</dbReference>